<evidence type="ECO:0000313" key="3">
    <source>
        <dbReference type="Proteomes" id="UP000069654"/>
    </source>
</evidence>
<reference evidence="3" key="2">
    <citation type="submission" date="2016-02" db="EMBL/GenBank/DDBJ databases">
        <title>Draft genome sequence of five rapidly growing Mycobacterium species.</title>
        <authorList>
            <person name="Katahira K."/>
            <person name="Gotou Y."/>
            <person name="Iida K."/>
            <person name="Ogura Y."/>
            <person name="Hayashi T."/>
        </authorList>
    </citation>
    <scope>NUCLEOTIDE SEQUENCE [LARGE SCALE GENOMIC DNA]</scope>
    <source>
        <strain evidence="3">JCM6362</strain>
    </source>
</reference>
<evidence type="ECO:0000313" key="2">
    <source>
        <dbReference type="EMBL" id="GAT16318.1"/>
    </source>
</evidence>
<dbReference type="RefSeq" id="WP_157997577.1">
    <property type="nucleotide sequence ID" value="NZ_LT906483.1"/>
</dbReference>
<dbReference type="InterPro" id="IPR041375">
    <property type="entry name" value="VapC45_PIN-like"/>
</dbReference>
<dbReference type="STRING" id="1797.RMCT_3287"/>
<dbReference type="Proteomes" id="UP000069654">
    <property type="component" value="Unassembled WGS sequence"/>
</dbReference>
<gene>
    <name evidence="2" type="ORF">RMCT_3287</name>
</gene>
<reference evidence="2 3" key="1">
    <citation type="journal article" date="2016" name="Genome Announc.">
        <title>Draft Genome Sequences of Five Rapidly Growing Mycobacterium Species, M. thermoresistibile, M. fortuitum subsp. acetamidolyticum, M. canariasense, M. brisbanense, and M. novocastrense.</title>
        <authorList>
            <person name="Katahira K."/>
            <person name="Ogura Y."/>
            <person name="Gotoh Y."/>
            <person name="Hayashi T."/>
        </authorList>
    </citation>
    <scope>NUCLEOTIDE SEQUENCE [LARGE SCALE GENOMIC DNA]</scope>
    <source>
        <strain evidence="2 3">JCM6362</strain>
    </source>
</reference>
<dbReference type="GO" id="GO:0016740">
    <property type="term" value="F:transferase activity"/>
    <property type="evidence" value="ECO:0007669"/>
    <property type="project" value="UniProtKB-KW"/>
</dbReference>
<dbReference type="EMBL" id="BCTB01000042">
    <property type="protein sequence ID" value="GAT16318.1"/>
    <property type="molecule type" value="Genomic_DNA"/>
</dbReference>
<feature type="domain" description="VapC45 PIN like" evidence="1">
    <location>
        <begin position="15"/>
        <end position="99"/>
    </location>
</feature>
<evidence type="ECO:0000259" key="1">
    <source>
        <dbReference type="Pfam" id="PF18478"/>
    </source>
</evidence>
<dbReference type="AlphaFoldDB" id="A0A100XH73"/>
<dbReference type="OrthoDB" id="4774944at2"/>
<keyword evidence="2" id="KW-0808">Transferase</keyword>
<accession>A0A100XH73</accession>
<comment type="caution">
    <text evidence="2">The sequence shown here is derived from an EMBL/GenBank/DDBJ whole genome shotgun (WGS) entry which is preliminary data.</text>
</comment>
<protein>
    <submittedName>
        <fullName evidence="2">N-acetyllactosaminide beta-1,6-N-acetylglucosami nyl-transferase, isoform B</fullName>
    </submittedName>
</protein>
<dbReference type="Pfam" id="PF18478">
    <property type="entry name" value="PIN_10"/>
    <property type="match status" value="1"/>
</dbReference>
<sequence>MKSEPPHASSWAAPPEFYLDENLAGKTLRRAIQRYGYVVHTPPELYGSREASEGIPDERWLRDVGKKGWAVIGRDTTILKTPSELAAYKAAKLHMFLFDGEANREQLVVAVTATLQEICTHCMNGTPSVWRVRGRPHPHLVLL</sequence>
<organism evidence="2 3">
    <name type="scientific">Mycolicibacterium thermoresistibile</name>
    <name type="common">Mycobacterium thermoresistibile</name>
    <dbReference type="NCBI Taxonomy" id="1797"/>
    <lineage>
        <taxon>Bacteria</taxon>
        <taxon>Bacillati</taxon>
        <taxon>Actinomycetota</taxon>
        <taxon>Actinomycetes</taxon>
        <taxon>Mycobacteriales</taxon>
        <taxon>Mycobacteriaceae</taxon>
        <taxon>Mycolicibacterium</taxon>
    </lineage>
</organism>
<proteinExistence type="predicted"/>
<name>A0A100XH73_MYCTH</name>